<sequence>MASVCVYYNWRKLARIIYGQEFNGGGYAINGQFGEGNWQTQRLGGQHDQFRSGNWQNGQNRAQSGRSEVNTLSQGGGANHRQAASNSCDQILKNSSSAIEQLIKGRLINPIEDNSQRYTLYAADIARTNKSGCFPQLIADSAVCSQALCYHLAYRSIDGVCNNLARPTLGASFRAYMRLINPLTHALPVPRWSANGSCRQSFICAARLGLGWAKLRRDWFPLLFTALVPYCSAFSARYAVKGIAPFLLFASMGLMLLIDPISAKGGREWEGGGVTNWTGLEKGLSDPFDSTNTGFDSRLLRRTLRLVGVRFDRCALLRLVGVALTNGTVLSSDDLAPLGSSFLHCPAWT</sequence>
<dbReference type="EMBL" id="JBICBT010000467">
    <property type="protein sequence ID" value="KAL3112580.1"/>
    <property type="molecule type" value="Genomic_DNA"/>
</dbReference>
<evidence type="ECO:0000313" key="2">
    <source>
        <dbReference type="Proteomes" id="UP001620626"/>
    </source>
</evidence>
<dbReference type="SUPFAM" id="SSF48113">
    <property type="entry name" value="Heme-dependent peroxidases"/>
    <property type="match status" value="1"/>
</dbReference>
<dbReference type="InterPro" id="IPR037120">
    <property type="entry name" value="Haem_peroxidase_sf_animal"/>
</dbReference>
<name>A0ABD2LBH8_9BILA</name>
<dbReference type="AlphaFoldDB" id="A0ABD2LBH8"/>
<gene>
    <name evidence="1" type="ORF">niasHT_018591</name>
</gene>
<proteinExistence type="predicted"/>
<reference evidence="1 2" key="1">
    <citation type="submission" date="2024-10" db="EMBL/GenBank/DDBJ databases">
        <authorList>
            <person name="Kim D."/>
        </authorList>
    </citation>
    <scope>NUCLEOTIDE SEQUENCE [LARGE SCALE GENOMIC DNA]</scope>
    <source>
        <strain evidence="1">BH-2024</strain>
    </source>
</reference>
<dbReference type="InterPro" id="IPR010255">
    <property type="entry name" value="Haem_peroxidase_sf"/>
</dbReference>
<dbReference type="Proteomes" id="UP001620626">
    <property type="component" value="Unassembled WGS sequence"/>
</dbReference>
<keyword evidence="2" id="KW-1185">Reference proteome</keyword>
<organism evidence="1 2">
    <name type="scientific">Heterodera trifolii</name>
    <dbReference type="NCBI Taxonomy" id="157864"/>
    <lineage>
        <taxon>Eukaryota</taxon>
        <taxon>Metazoa</taxon>
        <taxon>Ecdysozoa</taxon>
        <taxon>Nematoda</taxon>
        <taxon>Chromadorea</taxon>
        <taxon>Rhabditida</taxon>
        <taxon>Tylenchina</taxon>
        <taxon>Tylenchomorpha</taxon>
        <taxon>Tylenchoidea</taxon>
        <taxon>Heteroderidae</taxon>
        <taxon>Heteroderinae</taxon>
        <taxon>Heterodera</taxon>
    </lineage>
</organism>
<evidence type="ECO:0000313" key="1">
    <source>
        <dbReference type="EMBL" id="KAL3112580.1"/>
    </source>
</evidence>
<comment type="caution">
    <text evidence="1">The sequence shown here is derived from an EMBL/GenBank/DDBJ whole genome shotgun (WGS) entry which is preliminary data.</text>
</comment>
<dbReference type="Gene3D" id="1.10.640.10">
    <property type="entry name" value="Haem peroxidase domain superfamily, animal type"/>
    <property type="match status" value="1"/>
</dbReference>
<accession>A0ABD2LBH8</accession>
<protein>
    <submittedName>
        <fullName evidence="1">Uncharacterized protein</fullName>
    </submittedName>
</protein>